<dbReference type="AlphaFoldDB" id="A0A0F9DNM2"/>
<dbReference type="Gene3D" id="3.90.75.20">
    <property type="match status" value="1"/>
</dbReference>
<feature type="domain" description="HNH nuclease" evidence="1">
    <location>
        <begin position="1"/>
        <end position="27"/>
    </location>
</feature>
<accession>A0A0F9DNM2</accession>
<reference evidence="2" key="1">
    <citation type="journal article" date="2015" name="Nature">
        <title>Complex archaea that bridge the gap between prokaryotes and eukaryotes.</title>
        <authorList>
            <person name="Spang A."/>
            <person name="Saw J.H."/>
            <person name="Jorgensen S.L."/>
            <person name="Zaremba-Niedzwiedzka K."/>
            <person name="Martijn J."/>
            <person name="Lind A.E."/>
            <person name="van Eijk R."/>
            <person name="Schleper C."/>
            <person name="Guy L."/>
            <person name="Ettema T.J."/>
        </authorList>
    </citation>
    <scope>NUCLEOTIDE SEQUENCE</scope>
</reference>
<comment type="caution">
    <text evidence="2">The sequence shown here is derived from an EMBL/GenBank/DDBJ whole genome shotgun (WGS) entry which is preliminary data.</text>
</comment>
<evidence type="ECO:0000313" key="2">
    <source>
        <dbReference type="EMBL" id="KKL63304.1"/>
    </source>
</evidence>
<dbReference type="InterPro" id="IPR003615">
    <property type="entry name" value="HNH_nuc"/>
</dbReference>
<gene>
    <name evidence="2" type="ORF">LCGC14_2176430</name>
</gene>
<proteinExistence type="predicted"/>
<organism evidence="2">
    <name type="scientific">marine sediment metagenome</name>
    <dbReference type="NCBI Taxonomy" id="412755"/>
    <lineage>
        <taxon>unclassified sequences</taxon>
        <taxon>metagenomes</taxon>
        <taxon>ecological metagenomes</taxon>
    </lineage>
</organism>
<dbReference type="EMBL" id="LAZR01028216">
    <property type="protein sequence ID" value="KKL63304.1"/>
    <property type="molecule type" value="Genomic_DNA"/>
</dbReference>
<protein>
    <recommendedName>
        <fullName evidence="1">HNH nuclease domain-containing protein</fullName>
    </recommendedName>
</protein>
<dbReference type="InterPro" id="IPR044925">
    <property type="entry name" value="His-Me_finger_sf"/>
</dbReference>
<dbReference type="Pfam" id="PF13392">
    <property type="entry name" value="HNH_3"/>
    <property type="match status" value="1"/>
</dbReference>
<name>A0A0F9DNM2_9ZZZZ</name>
<evidence type="ECO:0000259" key="1">
    <source>
        <dbReference type="Pfam" id="PF13392"/>
    </source>
</evidence>
<dbReference type="SUPFAM" id="SSF54060">
    <property type="entry name" value="His-Me finger endonucleases"/>
    <property type="match status" value="1"/>
</dbReference>
<sequence length="96" mass="10621">MEVCHWDGTRDNDRLENLRWASRADNAADMVRHGRSGVGERHPNATLSNSEVATIRTLGPYLLQREIAALYAVSEPTISAILNCKSRTKEVAEAVS</sequence>